<accession>A0A3P6SAA1</accession>
<protein>
    <submittedName>
        <fullName evidence="2">Uncharacterized protein</fullName>
    </submittedName>
</protein>
<feature type="compositionally biased region" description="Polar residues" evidence="1">
    <location>
        <begin position="1"/>
        <end position="11"/>
    </location>
</feature>
<gene>
    <name evidence="2" type="ORF">CGOC_LOCUS6481</name>
</gene>
<dbReference type="OrthoDB" id="10616700at2759"/>
<feature type="region of interest" description="Disordered" evidence="1">
    <location>
        <begin position="94"/>
        <end position="113"/>
    </location>
</feature>
<evidence type="ECO:0000256" key="1">
    <source>
        <dbReference type="SAM" id="MobiDB-lite"/>
    </source>
</evidence>
<proteinExistence type="predicted"/>
<dbReference type="Proteomes" id="UP000271889">
    <property type="component" value="Unassembled WGS sequence"/>
</dbReference>
<feature type="compositionally biased region" description="Acidic residues" evidence="1">
    <location>
        <begin position="98"/>
        <end position="109"/>
    </location>
</feature>
<reference evidence="2 3" key="1">
    <citation type="submission" date="2018-11" db="EMBL/GenBank/DDBJ databases">
        <authorList>
            <consortium name="Pathogen Informatics"/>
        </authorList>
    </citation>
    <scope>NUCLEOTIDE SEQUENCE [LARGE SCALE GENOMIC DNA]</scope>
</reference>
<sequence>EDLTSTWNSSVPIDDVPYAKDEKDVTEEQIQADETPVSKSEALRKKIETDIPLSSGEAKTTERASPTIDGGKATMKDSPFTPSIERVDPAEKPIISFDADDNPDGFDGDQFDRPKVYTTTREMVFCTKTFDGEDLSEPSTDDDIAGVFMRSADRETTIEKKLSINGCEQPAEIKSKVFRNSFPGFCQSDG</sequence>
<dbReference type="AlphaFoldDB" id="A0A3P6SAA1"/>
<evidence type="ECO:0000313" key="3">
    <source>
        <dbReference type="Proteomes" id="UP000271889"/>
    </source>
</evidence>
<feature type="region of interest" description="Disordered" evidence="1">
    <location>
        <begin position="1"/>
        <end position="88"/>
    </location>
</feature>
<feature type="non-terminal residue" evidence="2">
    <location>
        <position position="1"/>
    </location>
</feature>
<evidence type="ECO:0000313" key="2">
    <source>
        <dbReference type="EMBL" id="VDK69057.1"/>
    </source>
</evidence>
<dbReference type="EMBL" id="UYRV01021233">
    <property type="protein sequence ID" value="VDK69057.1"/>
    <property type="molecule type" value="Genomic_DNA"/>
</dbReference>
<organism evidence="2 3">
    <name type="scientific">Cylicostephanus goldi</name>
    <name type="common">Nematode worm</name>
    <dbReference type="NCBI Taxonomy" id="71465"/>
    <lineage>
        <taxon>Eukaryota</taxon>
        <taxon>Metazoa</taxon>
        <taxon>Ecdysozoa</taxon>
        <taxon>Nematoda</taxon>
        <taxon>Chromadorea</taxon>
        <taxon>Rhabditida</taxon>
        <taxon>Rhabditina</taxon>
        <taxon>Rhabditomorpha</taxon>
        <taxon>Strongyloidea</taxon>
        <taxon>Strongylidae</taxon>
        <taxon>Cylicostephanus</taxon>
    </lineage>
</organism>
<name>A0A3P6SAA1_CYLGO</name>
<keyword evidence="3" id="KW-1185">Reference proteome</keyword>